<accession>A0A6G0SYK3</accession>
<evidence type="ECO:0000313" key="1">
    <source>
        <dbReference type="EMBL" id="KAE9523480.1"/>
    </source>
</evidence>
<feature type="non-terminal residue" evidence="1">
    <location>
        <position position="222"/>
    </location>
</feature>
<protein>
    <submittedName>
        <fullName evidence="1">Uncharacterized protein</fullName>
    </submittedName>
</protein>
<dbReference type="AlphaFoldDB" id="A0A6G0SYK3"/>
<reference evidence="1 2" key="1">
    <citation type="submission" date="2019-08" db="EMBL/GenBank/DDBJ databases">
        <title>The genome of the soybean aphid Biotype 1, its phylome, world population structure and adaptation to the North American continent.</title>
        <authorList>
            <person name="Giordano R."/>
            <person name="Donthu R.K."/>
            <person name="Hernandez A.G."/>
            <person name="Wright C.L."/>
            <person name="Zimin A.V."/>
        </authorList>
    </citation>
    <scope>NUCLEOTIDE SEQUENCE [LARGE SCALE GENOMIC DNA]</scope>
    <source>
        <tissue evidence="1">Whole aphids</tissue>
    </source>
</reference>
<organism evidence="1 2">
    <name type="scientific">Aphis glycines</name>
    <name type="common">Soybean aphid</name>
    <dbReference type="NCBI Taxonomy" id="307491"/>
    <lineage>
        <taxon>Eukaryota</taxon>
        <taxon>Metazoa</taxon>
        <taxon>Ecdysozoa</taxon>
        <taxon>Arthropoda</taxon>
        <taxon>Hexapoda</taxon>
        <taxon>Insecta</taxon>
        <taxon>Pterygota</taxon>
        <taxon>Neoptera</taxon>
        <taxon>Paraneoptera</taxon>
        <taxon>Hemiptera</taxon>
        <taxon>Sternorrhyncha</taxon>
        <taxon>Aphidomorpha</taxon>
        <taxon>Aphidoidea</taxon>
        <taxon>Aphididae</taxon>
        <taxon>Aphidini</taxon>
        <taxon>Aphis</taxon>
        <taxon>Aphis</taxon>
    </lineage>
</organism>
<comment type="caution">
    <text evidence="1">The sequence shown here is derived from an EMBL/GenBank/DDBJ whole genome shotgun (WGS) entry which is preliminary data.</text>
</comment>
<keyword evidence="2" id="KW-1185">Reference proteome</keyword>
<name>A0A6G0SYK3_APHGL</name>
<sequence length="222" mass="26229">MSLKNFSKTLTQIDVSTYKPYGTSGRAYDMLLNKQKTSDWSFNKKLNGSILHLESKMLSSEEDVIQKSNGRQSRLFNIILFNLAEFNKKKIEEIILISISHDQQSNYLIKLIYSITYFFKNNYNPSQTGMYEVTRTHAHSMKELQQSKNKEENNIIIKYVQFQEYVCKNWNLEYYKSILNCLVTVSKELIKLIRQKKITHSNSKMLNNLDLYKKFKKCLLCL</sequence>
<evidence type="ECO:0000313" key="2">
    <source>
        <dbReference type="Proteomes" id="UP000475862"/>
    </source>
</evidence>
<dbReference type="EMBL" id="VYZN01000079">
    <property type="protein sequence ID" value="KAE9523480.1"/>
    <property type="molecule type" value="Genomic_DNA"/>
</dbReference>
<dbReference type="Proteomes" id="UP000475862">
    <property type="component" value="Unassembled WGS sequence"/>
</dbReference>
<gene>
    <name evidence="1" type="ORF">AGLY_016032</name>
</gene>
<proteinExistence type="predicted"/>